<gene>
    <name evidence="1" type="ORF">SAMN04487907_1011247</name>
</gene>
<dbReference type="Proteomes" id="UP000199438">
    <property type="component" value="Unassembled WGS sequence"/>
</dbReference>
<proteinExistence type="predicted"/>
<reference evidence="2" key="1">
    <citation type="submission" date="2016-10" db="EMBL/GenBank/DDBJ databases">
        <authorList>
            <person name="Varghese N."/>
            <person name="Submissions S."/>
        </authorList>
    </citation>
    <scope>NUCLEOTIDE SEQUENCE [LARGE SCALE GENOMIC DNA]</scope>
    <source>
        <strain evidence="2">DSM 24499</strain>
    </source>
</reference>
<dbReference type="AlphaFoldDB" id="A0A1I1F2E2"/>
<evidence type="ECO:0000313" key="1">
    <source>
        <dbReference type="EMBL" id="SFB93609.1"/>
    </source>
</evidence>
<accession>A0A1I1F2E2</accession>
<dbReference type="STRING" id="1334022.SAMN04487907_1011247"/>
<protein>
    <submittedName>
        <fullName evidence="1">Uncharacterized protein</fullName>
    </submittedName>
</protein>
<dbReference type="OrthoDB" id="980944at2"/>
<dbReference type="RefSeq" id="WP_092540516.1">
    <property type="nucleotide sequence ID" value="NZ_FOKV01000001.1"/>
</dbReference>
<name>A0A1I1F2E2_9FLAO</name>
<dbReference type="EMBL" id="FOKV01000001">
    <property type="protein sequence ID" value="SFB93609.1"/>
    <property type="molecule type" value="Genomic_DNA"/>
</dbReference>
<evidence type="ECO:0000313" key="2">
    <source>
        <dbReference type="Proteomes" id="UP000199438"/>
    </source>
</evidence>
<sequence>MKLKIRFIILLSLVVLGSSFGYFYTEVDAEKIELINAKDRYTAGEKIQLKFNNIDKSCKLYLHHSYSQTILKPEIAENQATFLIPDFLSAKSGEVNWILLKDEEQLQTGSFEILPKVASKTVIESYFGPRSIQAGDRDYSMLVVVPMDAMDNPLPDSTSVMLHKQFYEEIDSVEIFTDKLMAWRNIMAYRKTGNINVSSTVLGVNSIELTTNVFPSNATDFQIFSFRNHDFADGNQIAEFTTSEIKDEWGNTISDGTLVSFYIENEAGTMLTTRGSSIEGVATAKIIHPDHPDTWKIKGYVTGLAESNEIEISFRQALKDFEVEFSNGNRSIKIGPLQSFMQQLIPDGAVVKLHIFHQNKLVEIKQETSNDGFVTFRLTKSFYPENSYSFKIEALGKSKTTEELSYEE</sequence>
<organism evidence="1 2">
    <name type="scientific">Zunongwangia mangrovi</name>
    <dbReference type="NCBI Taxonomy" id="1334022"/>
    <lineage>
        <taxon>Bacteria</taxon>
        <taxon>Pseudomonadati</taxon>
        <taxon>Bacteroidota</taxon>
        <taxon>Flavobacteriia</taxon>
        <taxon>Flavobacteriales</taxon>
        <taxon>Flavobacteriaceae</taxon>
        <taxon>Zunongwangia</taxon>
    </lineage>
</organism>
<keyword evidence="2" id="KW-1185">Reference proteome</keyword>